<protein>
    <submittedName>
        <fullName evidence="1">Uncharacterized protein</fullName>
    </submittedName>
</protein>
<accession>A0A0A9C5U0</accession>
<organism evidence="1">
    <name type="scientific">Arundo donax</name>
    <name type="common">Giant reed</name>
    <name type="synonym">Donax arundinaceus</name>
    <dbReference type="NCBI Taxonomy" id="35708"/>
    <lineage>
        <taxon>Eukaryota</taxon>
        <taxon>Viridiplantae</taxon>
        <taxon>Streptophyta</taxon>
        <taxon>Embryophyta</taxon>
        <taxon>Tracheophyta</taxon>
        <taxon>Spermatophyta</taxon>
        <taxon>Magnoliopsida</taxon>
        <taxon>Liliopsida</taxon>
        <taxon>Poales</taxon>
        <taxon>Poaceae</taxon>
        <taxon>PACMAD clade</taxon>
        <taxon>Arundinoideae</taxon>
        <taxon>Arundineae</taxon>
        <taxon>Arundo</taxon>
    </lineage>
</organism>
<proteinExistence type="predicted"/>
<dbReference type="EMBL" id="GBRH01226954">
    <property type="protein sequence ID" value="JAD70941.1"/>
    <property type="molecule type" value="Transcribed_RNA"/>
</dbReference>
<name>A0A0A9C5U0_ARUDO</name>
<sequence length="19" mass="2274">MVFVGWVKLTGLTDCMMRW</sequence>
<reference evidence="1" key="2">
    <citation type="journal article" date="2015" name="Data Brief">
        <title>Shoot transcriptome of the giant reed, Arundo donax.</title>
        <authorList>
            <person name="Barrero R.A."/>
            <person name="Guerrero F.D."/>
            <person name="Moolhuijzen P."/>
            <person name="Goolsby J.A."/>
            <person name="Tidwell J."/>
            <person name="Bellgard S.E."/>
            <person name="Bellgard M.I."/>
        </authorList>
    </citation>
    <scope>NUCLEOTIDE SEQUENCE</scope>
    <source>
        <tissue evidence="1">Shoot tissue taken approximately 20 cm above the soil surface</tissue>
    </source>
</reference>
<reference evidence="1" key="1">
    <citation type="submission" date="2014-09" db="EMBL/GenBank/DDBJ databases">
        <authorList>
            <person name="Magalhaes I.L.F."/>
            <person name="Oliveira U."/>
            <person name="Santos F.R."/>
            <person name="Vidigal T.H.D.A."/>
            <person name="Brescovit A.D."/>
            <person name="Santos A.J."/>
        </authorList>
    </citation>
    <scope>NUCLEOTIDE SEQUENCE</scope>
    <source>
        <tissue evidence="1">Shoot tissue taken approximately 20 cm above the soil surface</tissue>
    </source>
</reference>
<evidence type="ECO:0000313" key="1">
    <source>
        <dbReference type="EMBL" id="JAD70941.1"/>
    </source>
</evidence>
<dbReference type="AlphaFoldDB" id="A0A0A9C5U0"/>